<dbReference type="OrthoDB" id="2849215at2759"/>
<evidence type="ECO:0000256" key="2">
    <source>
        <dbReference type="ARBA" id="ARBA00022676"/>
    </source>
</evidence>
<evidence type="ECO:0000256" key="4">
    <source>
        <dbReference type="ARBA" id="ARBA00022692"/>
    </source>
</evidence>
<dbReference type="SUPFAM" id="SSF53448">
    <property type="entry name" value="Nucleotide-diphospho-sugar transferases"/>
    <property type="match status" value="1"/>
</dbReference>
<name>A0A6A5KLP4_9PLEO</name>
<dbReference type="PANTHER" id="PTHR47844:SF1">
    <property type="entry name" value="EXOSTOSIN-LIKE 2"/>
    <property type="match status" value="1"/>
</dbReference>
<evidence type="ECO:0000256" key="6">
    <source>
        <dbReference type="ARBA" id="ARBA00023136"/>
    </source>
</evidence>
<dbReference type="InterPro" id="IPR029044">
    <property type="entry name" value="Nucleotide-diphossugar_trans"/>
</dbReference>
<accession>A0A6A5KLP4</accession>
<dbReference type="PANTHER" id="PTHR47844">
    <property type="entry name" value="SYNTHASE CPS1, PUTATIVE (AFU_ORTHOLOGUE AFUA_7G02500)-RELATED"/>
    <property type="match status" value="1"/>
</dbReference>
<evidence type="ECO:0000313" key="9">
    <source>
        <dbReference type="Proteomes" id="UP000800040"/>
    </source>
</evidence>
<evidence type="ECO:0000256" key="1">
    <source>
        <dbReference type="ARBA" id="ARBA00004370"/>
    </source>
</evidence>
<sequence>MSLYGTYIYRPTPIPPNPTYGVSDITIIIPTTDLMSITLHNVLQSILVHRVPKLIIPTGGIDAAAQIQRFKEMFPDRPVLVLHRDMASRREQTAQALEQVETSLIILQDDHTYWPESSRFVSSVLAPFENPQIGAVSADLQARHCNHPFSWAGFWNFMGMTYLFLHGYLNSYMPFTREPLNADDDKFHTRWLIEHDWDIGLQAGPDSVMMTELGEWPKLMTQVLRWTRTTWRNNPGQLMNRYTWIRHPFMSYSLLMWFFRQSLTQEFCMFYSLNGALKQLGKEKYYAASAVALGTWIVGFKLVKVLEHFRKYPGDIVYFPGYMLFGHFSALIKIYAAFTCWNISWGTAEVANAKGEARISDIKGKIDDSARTEKVGSEKELLRNRVCGKGTSPLAYLRLP</sequence>
<keyword evidence="6" id="KW-0472">Membrane</keyword>
<organism evidence="8 9">
    <name type="scientific">Decorospora gaudefroyi</name>
    <dbReference type="NCBI Taxonomy" id="184978"/>
    <lineage>
        <taxon>Eukaryota</taxon>
        <taxon>Fungi</taxon>
        <taxon>Dikarya</taxon>
        <taxon>Ascomycota</taxon>
        <taxon>Pezizomycotina</taxon>
        <taxon>Dothideomycetes</taxon>
        <taxon>Pleosporomycetidae</taxon>
        <taxon>Pleosporales</taxon>
        <taxon>Pleosporineae</taxon>
        <taxon>Pleosporaceae</taxon>
        <taxon>Decorospora</taxon>
    </lineage>
</organism>
<evidence type="ECO:0000256" key="3">
    <source>
        <dbReference type="ARBA" id="ARBA00022679"/>
    </source>
</evidence>
<dbReference type="GO" id="GO:0016757">
    <property type="term" value="F:glycosyltransferase activity"/>
    <property type="evidence" value="ECO:0007669"/>
    <property type="project" value="UniProtKB-KW"/>
</dbReference>
<evidence type="ECO:0000256" key="5">
    <source>
        <dbReference type="ARBA" id="ARBA00022989"/>
    </source>
</evidence>
<dbReference type="EMBL" id="ML975268">
    <property type="protein sequence ID" value="KAF1836877.1"/>
    <property type="molecule type" value="Genomic_DNA"/>
</dbReference>
<dbReference type="Proteomes" id="UP000800040">
    <property type="component" value="Unassembled WGS sequence"/>
</dbReference>
<reference evidence="8" key="1">
    <citation type="submission" date="2020-01" db="EMBL/GenBank/DDBJ databases">
        <authorList>
            <consortium name="DOE Joint Genome Institute"/>
            <person name="Haridas S."/>
            <person name="Albert R."/>
            <person name="Binder M."/>
            <person name="Bloem J."/>
            <person name="Labutti K."/>
            <person name="Salamov A."/>
            <person name="Andreopoulos B."/>
            <person name="Baker S.E."/>
            <person name="Barry K."/>
            <person name="Bills G."/>
            <person name="Bluhm B.H."/>
            <person name="Cannon C."/>
            <person name="Castanera R."/>
            <person name="Culley D.E."/>
            <person name="Daum C."/>
            <person name="Ezra D."/>
            <person name="Gonzalez J.B."/>
            <person name="Henrissat B."/>
            <person name="Kuo A."/>
            <person name="Liang C."/>
            <person name="Lipzen A."/>
            <person name="Lutzoni F."/>
            <person name="Magnuson J."/>
            <person name="Mondo S."/>
            <person name="Nolan M."/>
            <person name="Ohm R."/>
            <person name="Pangilinan J."/>
            <person name="Park H.-J."/>
            <person name="Ramirez L."/>
            <person name="Alfaro M."/>
            <person name="Sun H."/>
            <person name="Tritt A."/>
            <person name="Yoshinaga Y."/>
            <person name="Zwiers L.-H."/>
            <person name="Turgeon B.G."/>
            <person name="Goodwin S.B."/>
            <person name="Spatafora J.W."/>
            <person name="Crous P.W."/>
            <person name="Grigoriev I.V."/>
        </authorList>
    </citation>
    <scope>NUCLEOTIDE SEQUENCE</scope>
    <source>
        <strain evidence="8">P77</strain>
    </source>
</reference>
<evidence type="ECO:0008006" key="10">
    <source>
        <dbReference type="Google" id="ProtNLM"/>
    </source>
</evidence>
<protein>
    <recommendedName>
        <fullName evidence="10">Glycosyltransferase family 2 protein</fullName>
    </recommendedName>
</protein>
<proteinExistence type="predicted"/>
<keyword evidence="2" id="KW-0328">Glycosyltransferase</keyword>
<evidence type="ECO:0000313" key="8">
    <source>
        <dbReference type="EMBL" id="KAF1836877.1"/>
    </source>
</evidence>
<keyword evidence="5" id="KW-1133">Transmembrane helix</keyword>
<dbReference type="GO" id="GO:0016020">
    <property type="term" value="C:membrane"/>
    <property type="evidence" value="ECO:0007669"/>
    <property type="project" value="UniProtKB-SubCell"/>
</dbReference>
<comment type="subcellular location">
    <subcellularLocation>
        <location evidence="1">Membrane</location>
    </subcellularLocation>
</comment>
<dbReference type="InterPro" id="IPR052427">
    <property type="entry name" value="Glycosyltrans_GT2/GT47"/>
</dbReference>
<keyword evidence="4" id="KW-0812">Transmembrane</keyword>
<keyword evidence="3" id="KW-0808">Transferase</keyword>
<dbReference type="AlphaFoldDB" id="A0A6A5KLP4"/>
<gene>
    <name evidence="8" type="ORF">BDW02DRAFT_614055</name>
</gene>
<keyword evidence="9" id="KW-1185">Reference proteome</keyword>
<keyword evidence="7" id="KW-0325">Glycoprotein</keyword>
<evidence type="ECO:0000256" key="7">
    <source>
        <dbReference type="ARBA" id="ARBA00023180"/>
    </source>
</evidence>